<evidence type="ECO:0000313" key="3">
    <source>
        <dbReference type="Proteomes" id="UP001310594"/>
    </source>
</evidence>
<reference evidence="2" key="1">
    <citation type="submission" date="2023-08" db="EMBL/GenBank/DDBJ databases">
        <title>Black Yeasts Isolated from many extreme environments.</title>
        <authorList>
            <person name="Coleine C."/>
            <person name="Stajich J.E."/>
            <person name="Selbmann L."/>
        </authorList>
    </citation>
    <scope>NUCLEOTIDE SEQUENCE</scope>
    <source>
        <strain evidence="2">CCFEE 5810</strain>
    </source>
</reference>
<dbReference type="Proteomes" id="UP001310594">
    <property type="component" value="Unassembled WGS sequence"/>
</dbReference>
<evidence type="ECO:0000256" key="1">
    <source>
        <dbReference type="SAM" id="MobiDB-lite"/>
    </source>
</evidence>
<gene>
    <name evidence="2" type="ORF">LTR97_011007</name>
</gene>
<evidence type="ECO:0000313" key="2">
    <source>
        <dbReference type="EMBL" id="KAK5691836.1"/>
    </source>
</evidence>
<feature type="region of interest" description="Disordered" evidence="1">
    <location>
        <begin position="1"/>
        <end position="75"/>
    </location>
</feature>
<name>A0AAN7VZ61_9PEZI</name>
<proteinExistence type="predicted"/>
<sequence length="101" mass="10936">MSTRARVDGAGFGAHRMPLEGEAGPSDWYSRAQIPLPMDMNRDRTVSASSADDTSSLEKSPLEGPQQVGDADQEVGVVEPVQSRRRSFVNLVKRRLSAAPP</sequence>
<accession>A0AAN7VZ61</accession>
<comment type="caution">
    <text evidence="2">The sequence shown here is derived from an EMBL/GenBank/DDBJ whole genome shotgun (WGS) entry which is preliminary data.</text>
</comment>
<organism evidence="2 3">
    <name type="scientific">Elasticomyces elasticus</name>
    <dbReference type="NCBI Taxonomy" id="574655"/>
    <lineage>
        <taxon>Eukaryota</taxon>
        <taxon>Fungi</taxon>
        <taxon>Dikarya</taxon>
        <taxon>Ascomycota</taxon>
        <taxon>Pezizomycotina</taxon>
        <taxon>Dothideomycetes</taxon>
        <taxon>Dothideomycetidae</taxon>
        <taxon>Mycosphaerellales</taxon>
        <taxon>Teratosphaeriaceae</taxon>
        <taxon>Elasticomyces</taxon>
    </lineage>
</organism>
<dbReference type="AlphaFoldDB" id="A0AAN7VZ61"/>
<protein>
    <submittedName>
        <fullName evidence="2">Uncharacterized protein</fullName>
    </submittedName>
</protein>
<dbReference type="EMBL" id="JAVRQU010000020">
    <property type="protein sequence ID" value="KAK5691836.1"/>
    <property type="molecule type" value="Genomic_DNA"/>
</dbReference>